<dbReference type="PATRIC" id="fig|158500.4.peg.5310"/>
<reference evidence="2" key="2">
    <citation type="submission" date="2016-08" db="EMBL/GenBank/DDBJ databases">
        <authorList>
            <person name="Seilhamer J.J."/>
        </authorList>
    </citation>
    <scope>NUCLEOTIDE SEQUENCE [LARGE SCALE GENOMIC DNA]</scope>
    <source>
        <strain evidence="2">SA1</strain>
        <plasmid evidence="2">pSA1</plasmid>
    </source>
</reference>
<evidence type="ECO:0000313" key="3">
    <source>
        <dbReference type="EMBL" id="EZP71239.1"/>
    </source>
</evidence>
<sequence length="131" mass="13482">MTSPIHDIRAMLLQFERSPLKDLYFRSADWSLFLARPEGGANPLLALEAGAAEAVTAATIAGVAQAPHLGLFEPCCAAGDAVQVGDVLARLDVLGRKTEVVSTAAGVVSAVHAAANDLVEYGADLVEIAAA</sequence>
<keyword evidence="2" id="KW-0614">Plasmid</keyword>
<reference evidence="5" key="3">
    <citation type="journal article" date="2017" name="J. Biotechnol.">
        <title>Complete genome sequence of Novosphingobium resinovorum SA1, a versatile xenobiotic-degrading bacterium capable of utilizing sulfanilic acid.</title>
        <authorList>
            <person name="Hegedus B."/>
            <person name="Kos P.B."/>
            <person name="Balint B."/>
            <person name="Maroti G."/>
            <person name="Gan H.M."/>
            <person name="Perei K."/>
            <person name="Rakhely G."/>
        </authorList>
    </citation>
    <scope>NUCLEOTIDE SEQUENCE [LARGE SCALE GENOMIC DNA]</scope>
    <source>
        <strain evidence="5">SA1</strain>
    </source>
</reference>
<dbReference type="Proteomes" id="UP000094626">
    <property type="component" value="Plasmid pSA1"/>
</dbReference>
<protein>
    <submittedName>
        <fullName evidence="3">Acetyl-CoA carboxylase, biotin carboxyl carrier protein</fullName>
    </submittedName>
</protein>
<dbReference type="AlphaFoldDB" id="A0A031JAS1"/>
<dbReference type="OrthoDB" id="9811735at2"/>
<name>A0A031JAS1_9SPHN</name>
<dbReference type="Proteomes" id="UP000024329">
    <property type="component" value="Unassembled WGS sequence"/>
</dbReference>
<dbReference type="CDD" id="cd06850">
    <property type="entry name" value="biotinyl_domain"/>
    <property type="match status" value="1"/>
</dbReference>
<keyword evidence="5" id="KW-1185">Reference proteome</keyword>
<dbReference type="InterPro" id="IPR000089">
    <property type="entry name" value="Biotin_lipoyl"/>
</dbReference>
<dbReference type="RefSeq" id="WP_008828884.1">
    <property type="nucleotide sequence ID" value="NZ_CP017076.1"/>
</dbReference>
<gene>
    <name evidence="2" type="ORF">BES08_23090</name>
    <name evidence="3" type="ORF">BV97_05232</name>
</gene>
<dbReference type="eggNOG" id="ENOG50314U3">
    <property type="taxonomic scope" value="Bacteria"/>
</dbReference>
<feature type="domain" description="Lipoyl-binding" evidence="1">
    <location>
        <begin position="71"/>
        <end position="128"/>
    </location>
</feature>
<accession>A0A031JAS1</accession>
<dbReference type="Pfam" id="PF00364">
    <property type="entry name" value="Biotin_lipoyl"/>
    <property type="match status" value="1"/>
</dbReference>
<dbReference type="SUPFAM" id="SSF51230">
    <property type="entry name" value="Single hybrid motif"/>
    <property type="match status" value="1"/>
</dbReference>
<geneLocation type="plasmid" evidence="2 5">
    <name>pSA1</name>
</geneLocation>
<evidence type="ECO:0000313" key="5">
    <source>
        <dbReference type="Proteomes" id="UP000094626"/>
    </source>
</evidence>
<dbReference type="EMBL" id="JFYZ01000060">
    <property type="protein sequence ID" value="EZP71239.1"/>
    <property type="molecule type" value="Genomic_DNA"/>
</dbReference>
<evidence type="ECO:0000259" key="1">
    <source>
        <dbReference type="Pfam" id="PF00364"/>
    </source>
</evidence>
<dbReference type="EMBL" id="CP017076">
    <property type="protein sequence ID" value="AOR79676.1"/>
    <property type="molecule type" value="Genomic_DNA"/>
</dbReference>
<organism evidence="3 4">
    <name type="scientific">Novosphingobium resinovorum</name>
    <dbReference type="NCBI Taxonomy" id="158500"/>
    <lineage>
        <taxon>Bacteria</taxon>
        <taxon>Pseudomonadati</taxon>
        <taxon>Pseudomonadota</taxon>
        <taxon>Alphaproteobacteria</taxon>
        <taxon>Sphingomonadales</taxon>
        <taxon>Sphingomonadaceae</taxon>
        <taxon>Novosphingobium</taxon>
    </lineage>
</organism>
<dbReference type="KEGG" id="nre:BES08_23090"/>
<dbReference type="InterPro" id="IPR011053">
    <property type="entry name" value="Single_hybrid_motif"/>
</dbReference>
<reference evidence="3 4" key="1">
    <citation type="submission" date="2014-03" db="EMBL/GenBank/DDBJ databases">
        <title>Whole genome sequence of Novosphingobium resinovorum KF1.</title>
        <authorList>
            <person name="Gan H.M."/>
            <person name="Gan H.Y."/>
            <person name="Chew T.H."/>
            <person name="Savka M.A."/>
        </authorList>
    </citation>
    <scope>NUCLEOTIDE SEQUENCE [LARGE SCALE GENOMIC DNA]</scope>
    <source>
        <strain evidence="3 4">KF1</strain>
    </source>
</reference>
<proteinExistence type="predicted"/>
<evidence type="ECO:0000313" key="4">
    <source>
        <dbReference type="Proteomes" id="UP000024329"/>
    </source>
</evidence>
<evidence type="ECO:0000313" key="2">
    <source>
        <dbReference type="EMBL" id="AOR79676.1"/>
    </source>
</evidence>
<dbReference type="Gene3D" id="2.40.50.100">
    <property type="match status" value="1"/>
</dbReference>